<evidence type="ECO:0000256" key="4">
    <source>
        <dbReference type="ARBA" id="ARBA00022840"/>
    </source>
</evidence>
<dbReference type="SUPFAM" id="SSF75553">
    <property type="entry name" value="Smc hinge domain"/>
    <property type="match status" value="1"/>
</dbReference>
<dbReference type="InterPro" id="IPR003395">
    <property type="entry name" value="RecF/RecN/SMC_N"/>
</dbReference>
<comment type="subunit">
    <text evidence="7">Homodimer.</text>
</comment>
<gene>
    <name evidence="7 9" type="primary">smc</name>
    <name evidence="9" type="ORF">IAC74_05050</name>
</gene>
<feature type="coiled-coil region" evidence="7">
    <location>
        <begin position="416"/>
        <end position="485"/>
    </location>
</feature>
<evidence type="ECO:0000256" key="3">
    <source>
        <dbReference type="ARBA" id="ARBA00022741"/>
    </source>
</evidence>
<dbReference type="GO" id="GO:0006260">
    <property type="term" value="P:DNA replication"/>
    <property type="evidence" value="ECO:0007669"/>
    <property type="project" value="UniProtKB-UniRule"/>
</dbReference>
<comment type="subcellular location">
    <subcellularLocation>
        <location evidence="1 7">Cytoplasm</location>
    </subcellularLocation>
</comment>
<dbReference type="GO" id="GO:0007062">
    <property type="term" value="P:sister chromatid cohesion"/>
    <property type="evidence" value="ECO:0007669"/>
    <property type="project" value="InterPro"/>
</dbReference>
<dbReference type="Proteomes" id="UP000886743">
    <property type="component" value="Unassembled WGS sequence"/>
</dbReference>
<comment type="similarity">
    <text evidence="7">Belongs to the SMC family.</text>
</comment>
<dbReference type="CDD" id="cd03278">
    <property type="entry name" value="ABC_SMC_barmotin"/>
    <property type="match status" value="2"/>
</dbReference>
<feature type="domain" description="SMC hinge" evidence="8">
    <location>
        <begin position="525"/>
        <end position="642"/>
    </location>
</feature>
<dbReference type="Gene3D" id="3.40.50.300">
    <property type="entry name" value="P-loop containing nucleotide triphosphate hydrolases"/>
    <property type="match status" value="2"/>
</dbReference>
<feature type="coiled-coil region" evidence="7">
    <location>
        <begin position="1012"/>
        <end position="1039"/>
    </location>
</feature>
<feature type="coiled-coil region" evidence="7">
    <location>
        <begin position="167"/>
        <end position="228"/>
    </location>
</feature>
<protein>
    <recommendedName>
        <fullName evidence="7">Chromosome partition protein Smc</fullName>
    </recommendedName>
</protein>
<evidence type="ECO:0000259" key="8">
    <source>
        <dbReference type="SMART" id="SM00968"/>
    </source>
</evidence>
<evidence type="ECO:0000256" key="1">
    <source>
        <dbReference type="ARBA" id="ARBA00004496"/>
    </source>
</evidence>
<dbReference type="SUPFAM" id="SSF52540">
    <property type="entry name" value="P-loop containing nucleoside triphosphate hydrolases"/>
    <property type="match status" value="1"/>
</dbReference>
<dbReference type="Pfam" id="PF06470">
    <property type="entry name" value="SMC_hinge"/>
    <property type="match status" value="1"/>
</dbReference>
<feature type="coiled-coil region" evidence="7">
    <location>
        <begin position="753"/>
        <end position="808"/>
    </location>
</feature>
<dbReference type="EMBL" id="DVOF01000142">
    <property type="protein sequence ID" value="HIV02922.1"/>
    <property type="molecule type" value="Genomic_DNA"/>
</dbReference>
<feature type="coiled-coil region" evidence="7">
    <location>
        <begin position="262"/>
        <end position="373"/>
    </location>
</feature>
<reference evidence="9" key="1">
    <citation type="submission" date="2020-10" db="EMBL/GenBank/DDBJ databases">
        <authorList>
            <person name="Gilroy R."/>
        </authorList>
    </citation>
    <scope>NUCLEOTIDE SEQUENCE</scope>
    <source>
        <strain evidence="9">4920</strain>
    </source>
</reference>
<organism evidence="9 10">
    <name type="scientific">Candidatus Aphodoplasma excrementigallinarum</name>
    <dbReference type="NCBI Taxonomy" id="2840673"/>
    <lineage>
        <taxon>Bacteria</taxon>
        <taxon>Bacillati</taxon>
        <taxon>Bacillota</taxon>
        <taxon>Clostridia</taxon>
        <taxon>Eubacteriales</taxon>
        <taxon>Candidatus Aphodoplasma</taxon>
    </lineage>
</organism>
<dbReference type="InterPro" id="IPR010935">
    <property type="entry name" value="SMC_hinge"/>
</dbReference>
<dbReference type="GO" id="GO:0016887">
    <property type="term" value="F:ATP hydrolysis activity"/>
    <property type="evidence" value="ECO:0007669"/>
    <property type="project" value="InterPro"/>
</dbReference>
<keyword evidence="5 7" id="KW-0175">Coiled coil</keyword>
<evidence type="ECO:0000313" key="10">
    <source>
        <dbReference type="Proteomes" id="UP000886743"/>
    </source>
</evidence>
<dbReference type="GO" id="GO:0005737">
    <property type="term" value="C:cytoplasm"/>
    <property type="evidence" value="ECO:0007669"/>
    <property type="project" value="UniProtKB-SubCell"/>
</dbReference>
<evidence type="ECO:0000256" key="6">
    <source>
        <dbReference type="ARBA" id="ARBA00023125"/>
    </source>
</evidence>
<dbReference type="Gene3D" id="3.30.70.1620">
    <property type="match status" value="1"/>
</dbReference>
<reference evidence="9" key="2">
    <citation type="journal article" date="2021" name="PeerJ">
        <title>Extensive microbial diversity within the chicken gut microbiome revealed by metagenomics and culture.</title>
        <authorList>
            <person name="Gilroy R."/>
            <person name="Ravi A."/>
            <person name="Getino M."/>
            <person name="Pursley I."/>
            <person name="Horton D.L."/>
            <person name="Alikhan N.F."/>
            <person name="Baker D."/>
            <person name="Gharbi K."/>
            <person name="Hall N."/>
            <person name="Watson M."/>
            <person name="Adriaenssens E.M."/>
            <person name="Foster-Nyarko E."/>
            <person name="Jarju S."/>
            <person name="Secka A."/>
            <person name="Antonio M."/>
            <person name="Oren A."/>
            <person name="Chaudhuri R.R."/>
            <person name="La Ragione R."/>
            <person name="Hildebrand F."/>
            <person name="Pallen M.J."/>
        </authorList>
    </citation>
    <scope>NUCLEOTIDE SEQUENCE</scope>
    <source>
        <strain evidence="9">4920</strain>
    </source>
</reference>
<comment type="caution">
    <text evidence="9">The sequence shown here is derived from an EMBL/GenBank/DDBJ whole genome shotgun (WGS) entry which is preliminary data.</text>
</comment>
<feature type="coiled-coil region" evidence="7">
    <location>
        <begin position="837"/>
        <end position="934"/>
    </location>
</feature>
<dbReference type="GO" id="GO:0007059">
    <property type="term" value="P:chromosome segregation"/>
    <property type="evidence" value="ECO:0007669"/>
    <property type="project" value="UniProtKB-UniRule"/>
</dbReference>
<sequence>MYLKGIELIGFKSFADKTRLTFEPGVTSVVGPNGSGKSNISDAIRWVMGEMSAKSLRGANMQDVIFAGTQTRKPLGFAQVSLTLDNSDHALDIEYGEVTVTRRVYRSGESEYSINGAPCRLRDIHELFMDTGLGRDGYSIIGQGKVNEIISGKADDRRGIFDEAAGISKYRHRKEEAERKLAHTEENLIRINDIVAELSSQVEPLLKQSQKARQYLDLREEMKKLEINLFLQTVDKLKREIADTAKAFAVVTEQLTAMQADNAKTDGEIDRVNALADELEEKIEARRGENADAELRIKGLLGEAEVLKSTAASNETLIGRIKGEIAQMEQKIEGLSQAAEAIVLEKQEKQAALTQLEEEAARAAEENQAFSGRALALGEQINSIKAGVIEKLNDIAALKARLSSLEAFKKSFLQRREAIQLEKESMGAELAQIEEARQAGVQAAEAAQRRMDAEQKELASLTEKMETAQRTLAAAKDDAAAKNAALTRELSRLHMLVEMEKDFEGFAKSVKGVLAAHKNGRLGGAKVYGALSSLIGVPKQYVTAVEALLGGALQNVVVESEQDAKTVIEYLKRNHLGRVTFLPVTSVKGRMLENQRAAAACPGYIGLASELVSCDARYGEIISSLLGRCVVVDTMDHAIAMSRKFGYKFRVATLEGELLNAGGSITGGSMNKTTGLLSRAAEIHALRASTQEKQAALDGVLAQQAALEQEMEQFAAARRGADALLRTAEQDLIRARAEQEHVESLAQAKKLSGESMEGELAQIEEQIKDANEQIAELINETTKEELTIEADQQKAAEQEAALAEHEATRGEIAARVNEKNIALTAARKDIAACDYRIRDAKAQAETARGEIAAKQADIDGLKEKNSSIAAQVRDKEEQAAAAQEQAKTLLGAVAVLCEQRDAARTRARSLLEENKEAREQIYALKEEQSRIDNKRTRQESELDTITAKIWEEYEVTYLSAKEYEVDIGPAGVAKSRVGELRAKIRALGNVNVDAIEEYKSVKERFDFLSGQAADLAGAKESLEKLIESIQEKMKKQFKEQFAVIGRYFSETFAELFGGGRAELRLTDPGDVLGSGVEIDAQPPGKKLQNLSLLSGGEMAFTAIALLFAILKVRPTPFCVLDEIEAALDEANVYRFADYVKAYSKKTQFILVTHRRGTMEAADLLYGVTMQEKGVSKLLALHLDEAVRTAQAK</sequence>
<dbReference type="GO" id="GO:0005694">
    <property type="term" value="C:chromosome"/>
    <property type="evidence" value="ECO:0007669"/>
    <property type="project" value="InterPro"/>
</dbReference>
<dbReference type="GO" id="GO:0005524">
    <property type="term" value="F:ATP binding"/>
    <property type="evidence" value="ECO:0007669"/>
    <property type="project" value="UniProtKB-UniRule"/>
</dbReference>
<dbReference type="NCBIfam" id="TIGR02168">
    <property type="entry name" value="SMC_prok_B"/>
    <property type="match status" value="1"/>
</dbReference>
<keyword evidence="6 7" id="KW-0238">DNA-binding</keyword>
<evidence type="ECO:0000256" key="5">
    <source>
        <dbReference type="ARBA" id="ARBA00023054"/>
    </source>
</evidence>
<dbReference type="AlphaFoldDB" id="A0A9D1T0D1"/>
<dbReference type="InterPro" id="IPR036277">
    <property type="entry name" value="SMC_hinge_sf"/>
</dbReference>
<comment type="function">
    <text evidence="7">Required for chromosome condensation and partitioning.</text>
</comment>
<dbReference type="InterPro" id="IPR027417">
    <property type="entry name" value="P-loop_NTPase"/>
</dbReference>
<keyword evidence="2 7" id="KW-0963">Cytoplasm</keyword>
<dbReference type="HAMAP" id="MF_01894">
    <property type="entry name" value="Smc_prok"/>
    <property type="match status" value="1"/>
</dbReference>
<dbReference type="SMART" id="SM00968">
    <property type="entry name" value="SMC_hinge"/>
    <property type="match status" value="1"/>
</dbReference>
<dbReference type="GO" id="GO:0003677">
    <property type="term" value="F:DNA binding"/>
    <property type="evidence" value="ECO:0007669"/>
    <property type="project" value="UniProtKB-UniRule"/>
</dbReference>
<dbReference type="PANTHER" id="PTHR43977">
    <property type="entry name" value="STRUCTURAL MAINTENANCE OF CHROMOSOMES PROTEIN 3"/>
    <property type="match status" value="1"/>
</dbReference>
<dbReference type="InterPro" id="IPR011890">
    <property type="entry name" value="SMC_prok"/>
</dbReference>
<dbReference type="PIRSF" id="PIRSF005719">
    <property type="entry name" value="SMC"/>
    <property type="match status" value="1"/>
</dbReference>
<accession>A0A9D1T0D1</accession>
<evidence type="ECO:0000256" key="2">
    <source>
        <dbReference type="ARBA" id="ARBA00022490"/>
    </source>
</evidence>
<feature type="binding site" evidence="7">
    <location>
        <begin position="32"/>
        <end position="39"/>
    </location>
    <ligand>
        <name>ATP</name>
        <dbReference type="ChEBI" id="CHEBI:30616"/>
    </ligand>
</feature>
<name>A0A9D1T0D1_9FIRM</name>
<comment type="domain">
    <text evidence="7">Contains large globular domains required for ATP hydrolysis at each terminus and a third globular domain forming a flexible hinge near the middle of the molecule. These domains are separated by coiled-coil structures.</text>
</comment>
<dbReference type="GO" id="GO:0030261">
    <property type="term" value="P:chromosome condensation"/>
    <property type="evidence" value="ECO:0007669"/>
    <property type="project" value="InterPro"/>
</dbReference>
<dbReference type="InterPro" id="IPR024704">
    <property type="entry name" value="SMC"/>
</dbReference>
<dbReference type="FunFam" id="3.40.50.300:FF:000984">
    <property type="entry name" value="Chromosome partition protein Smc"/>
    <property type="match status" value="1"/>
</dbReference>
<evidence type="ECO:0000313" key="9">
    <source>
        <dbReference type="EMBL" id="HIV02922.1"/>
    </source>
</evidence>
<keyword evidence="3 7" id="KW-0547">Nucleotide-binding</keyword>
<dbReference type="FunFam" id="3.40.50.300:FF:000901">
    <property type="entry name" value="Chromosome partition protein Smc"/>
    <property type="match status" value="1"/>
</dbReference>
<dbReference type="Pfam" id="PF02463">
    <property type="entry name" value="SMC_N"/>
    <property type="match status" value="2"/>
</dbReference>
<evidence type="ECO:0000256" key="7">
    <source>
        <dbReference type="HAMAP-Rule" id="MF_01894"/>
    </source>
</evidence>
<proteinExistence type="inferred from homology"/>
<dbReference type="Gene3D" id="1.20.1060.20">
    <property type="match status" value="1"/>
</dbReference>
<keyword evidence="4 7" id="KW-0067">ATP-binding</keyword>